<feature type="transmembrane region" description="Helical" evidence="6">
    <location>
        <begin position="7"/>
        <end position="27"/>
    </location>
</feature>
<dbReference type="Pfam" id="PF01494">
    <property type="entry name" value="FAD_binding_3"/>
    <property type="match status" value="1"/>
</dbReference>
<dbReference type="SUPFAM" id="SSF51905">
    <property type="entry name" value="FAD/NAD(P)-binding domain"/>
    <property type="match status" value="1"/>
</dbReference>
<dbReference type="InterPro" id="IPR050493">
    <property type="entry name" value="FAD-dep_Monooxygenase_BioMet"/>
</dbReference>
<dbReference type="PANTHER" id="PTHR13789">
    <property type="entry name" value="MONOOXYGENASE"/>
    <property type="match status" value="1"/>
</dbReference>
<comment type="similarity">
    <text evidence="1">Belongs to the paxM FAD-dependent monooxygenase family.</text>
</comment>
<evidence type="ECO:0000256" key="4">
    <source>
        <dbReference type="ARBA" id="ARBA00023002"/>
    </source>
</evidence>
<feature type="domain" description="FAD-binding" evidence="7">
    <location>
        <begin position="7"/>
        <end position="322"/>
    </location>
</feature>
<sequence length="411" mass="45665">MFTKNDSVAIIGGGISGMALALCLHSMHRRPSLSGSRTEGGSMMIAANALRMLDSWGVYPKMVPRGHEFQYVHYKDDSETTADRYPFGGRQNFGYDGLRIYRQELINVLYETCAERGIPFNFNTKYTRITQETATSVTSELTTAAADQTIQKTAALLVGADGIHSKVRDYPKFAAHLMAITYEVPLAQLRIPADKNYVFPVQVTTGKGGTPDGSLLLCGTQYPVPEEDKSRSEWAEIVQGDMHGYPDVIRSALEQVSEETLHVWPFYVLPKLANWASEKKRVVVLGDAAHAVPPTTGQGASQAFEDVFSLGLLLAKMKGDAGVDGQGGTEGGKVEWAKALQFWQDMRQRRIEELLVLTKQLNNKRLPLHQQTELAAGEVWVDQSAENPRQMAWLYEPNIKEQIDNWVAQQV</sequence>
<evidence type="ECO:0000256" key="2">
    <source>
        <dbReference type="ARBA" id="ARBA00022630"/>
    </source>
</evidence>
<keyword evidence="2" id="KW-0285">Flavoprotein</keyword>
<dbReference type="AlphaFoldDB" id="A0AAN6NB10"/>
<organism evidence="8 9">
    <name type="scientific">Diplogelasinospora grovesii</name>
    <dbReference type="NCBI Taxonomy" id="303347"/>
    <lineage>
        <taxon>Eukaryota</taxon>
        <taxon>Fungi</taxon>
        <taxon>Dikarya</taxon>
        <taxon>Ascomycota</taxon>
        <taxon>Pezizomycotina</taxon>
        <taxon>Sordariomycetes</taxon>
        <taxon>Sordariomycetidae</taxon>
        <taxon>Sordariales</taxon>
        <taxon>Diplogelasinosporaceae</taxon>
        <taxon>Diplogelasinospora</taxon>
    </lineage>
</organism>
<accession>A0AAN6NB10</accession>
<evidence type="ECO:0000256" key="5">
    <source>
        <dbReference type="ARBA" id="ARBA00023033"/>
    </source>
</evidence>
<gene>
    <name evidence="8" type="ORF">QBC46DRAFT_458082</name>
</gene>
<evidence type="ECO:0000256" key="1">
    <source>
        <dbReference type="ARBA" id="ARBA00007992"/>
    </source>
</evidence>
<dbReference type="PANTHER" id="PTHR13789:SF316">
    <property type="entry name" value="FAD-BINDING DOMAIN-CONTAINING PROTEIN"/>
    <property type="match status" value="1"/>
</dbReference>
<evidence type="ECO:0000256" key="6">
    <source>
        <dbReference type="SAM" id="Phobius"/>
    </source>
</evidence>
<evidence type="ECO:0000259" key="7">
    <source>
        <dbReference type="Pfam" id="PF01494"/>
    </source>
</evidence>
<dbReference type="InterPro" id="IPR002938">
    <property type="entry name" value="FAD-bd"/>
</dbReference>
<dbReference type="EMBL" id="MU853780">
    <property type="protein sequence ID" value="KAK3941744.1"/>
    <property type="molecule type" value="Genomic_DNA"/>
</dbReference>
<dbReference type="Proteomes" id="UP001303473">
    <property type="component" value="Unassembled WGS sequence"/>
</dbReference>
<evidence type="ECO:0000313" key="9">
    <source>
        <dbReference type="Proteomes" id="UP001303473"/>
    </source>
</evidence>
<dbReference type="GO" id="GO:0004497">
    <property type="term" value="F:monooxygenase activity"/>
    <property type="evidence" value="ECO:0007669"/>
    <property type="project" value="UniProtKB-KW"/>
</dbReference>
<proteinExistence type="inferred from homology"/>
<protein>
    <submittedName>
        <fullName evidence="8">Kynurenine 3-monooxygenase</fullName>
    </submittedName>
</protein>
<reference evidence="9" key="1">
    <citation type="journal article" date="2023" name="Mol. Phylogenet. Evol.">
        <title>Genome-scale phylogeny and comparative genomics of the fungal order Sordariales.</title>
        <authorList>
            <person name="Hensen N."/>
            <person name="Bonometti L."/>
            <person name="Westerberg I."/>
            <person name="Brannstrom I.O."/>
            <person name="Guillou S."/>
            <person name="Cros-Aarteil S."/>
            <person name="Calhoun S."/>
            <person name="Haridas S."/>
            <person name="Kuo A."/>
            <person name="Mondo S."/>
            <person name="Pangilinan J."/>
            <person name="Riley R."/>
            <person name="LaButti K."/>
            <person name="Andreopoulos B."/>
            <person name="Lipzen A."/>
            <person name="Chen C."/>
            <person name="Yan M."/>
            <person name="Daum C."/>
            <person name="Ng V."/>
            <person name="Clum A."/>
            <person name="Steindorff A."/>
            <person name="Ohm R.A."/>
            <person name="Martin F."/>
            <person name="Silar P."/>
            <person name="Natvig D.O."/>
            <person name="Lalanne C."/>
            <person name="Gautier V."/>
            <person name="Ament-Velasquez S.L."/>
            <person name="Kruys A."/>
            <person name="Hutchinson M.I."/>
            <person name="Powell A.J."/>
            <person name="Barry K."/>
            <person name="Miller A.N."/>
            <person name="Grigoriev I.V."/>
            <person name="Debuchy R."/>
            <person name="Gladieux P."/>
            <person name="Hiltunen Thoren M."/>
            <person name="Johannesson H."/>
        </authorList>
    </citation>
    <scope>NUCLEOTIDE SEQUENCE [LARGE SCALE GENOMIC DNA]</scope>
    <source>
        <strain evidence="9">CBS 340.73</strain>
    </source>
</reference>
<dbReference type="GO" id="GO:0071949">
    <property type="term" value="F:FAD binding"/>
    <property type="evidence" value="ECO:0007669"/>
    <property type="project" value="InterPro"/>
</dbReference>
<dbReference type="Gene3D" id="3.50.50.60">
    <property type="entry name" value="FAD/NAD(P)-binding domain"/>
    <property type="match status" value="1"/>
</dbReference>
<keyword evidence="4" id="KW-0560">Oxidoreductase</keyword>
<keyword evidence="9" id="KW-1185">Reference proteome</keyword>
<keyword evidence="6" id="KW-0812">Transmembrane</keyword>
<comment type="caution">
    <text evidence="8">The sequence shown here is derived from an EMBL/GenBank/DDBJ whole genome shotgun (WGS) entry which is preliminary data.</text>
</comment>
<dbReference type="PRINTS" id="PR00420">
    <property type="entry name" value="RNGMNOXGNASE"/>
</dbReference>
<keyword evidence="6" id="KW-1133">Transmembrane helix</keyword>
<evidence type="ECO:0000256" key="3">
    <source>
        <dbReference type="ARBA" id="ARBA00022827"/>
    </source>
</evidence>
<name>A0AAN6NB10_9PEZI</name>
<evidence type="ECO:0000313" key="8">
    <source>
        <dbReference type="EMBL" id="KAK3941744.1"/>
    </source>
</evidence>
<keyword evidence="3" id="KW-0274">FAD</keyword>
<keyword evidence="5" id="KW-0503">Monooxygenase</keyword>
<dbReference type="InterPro" id="IPR036188">
    <property type="entry name" value="FAD/NAD-bd_sf"/>
</dbReference>
<keyword evidence="6" id="KW-0472">Membrane</keyword>